<evidence type="ECO:0000256" key="1">
    <source>
        <dbReference type="ARBA" id="ARBA00004370"/>
    </source>
</evidence>
<dbReference type="EMBL" id="CP027792">
    <property type="protein sequence ID" value="AVP57856.1"/>
    <property type="molecule type" value="Genomic_DNA"/>
</dbReference>
<dbReference type="Pfam" id="PF03924">
    <property type="entry name" value="CHASE"/>
    <property type="match status" value="1"/>
</dbReference>
<dbReference type="InterPro" id="IPR052155">
    <property type="entry name" value="Biofilm_reg_signaling"/>
</dbReference>
<evidence type="ECO:0000313" key="9">
    <source>
        <dbReference type="Proteomes" id="UP000241829"/>
    </source>
</evidence>
<dbReference type="InterPro" id="IPR000014">
    <property type="entry name" value="PAS"/>
</dbReference>
<dbReference type="InterPro" id="IPR042240">
    <property type="entry name" value="CHASE_sf"/>
</dbReference>
<keyword evidence="3 5" id="KW-1133">Transmembrane helix</keyword>
<dbReference type="PANTHER" id="PTHR44757">
    <property type="entry name" value="DIGUANYLATE CYCLASE DGCP"/>
    <property type="match status" value="1"/>
</dbReference>
<comment type="subcellular location">
    <subcellularLocation>
        <location evidence="1">Membrane</location>
    </subcellularLocation>
</comment>
<dbReference type="RefSeq" id="WP_106846409.1">
    <property type="nucleotide sequence ID" value="NZ_CP027792.1"/>
</dbReference>
<dbReference type="KEGG" id="melm:C7H73_09430"/>
<sequence length="892" mass="96101">MHLPAPDDPAASLSASRGYAGLAAGALLTAVLLAFVWLFWSAQEQARSGRRQQLFDTAVHQSLAALQDRFAAFETVLRGVRGYHDGSQSISPAEFQSYYEGLALPASLPGLEMLVLLPWAGGAAAAAAGPATTLLVQPEDGQDGLAPGLLHSAASREALERSRDSGQLVLSGPLPVPGQPARVMMALALYAPAQVAATPVQRREHLQGWALARLDLARVVSDLQPGVPQDMALAIHDGPAVAGGAPLYASQPGYSPARVNADLEAVVALDLGGRRWTLVLYPLPAFEQRFEGAGHHAIALLGLAFSLLAGWFLAVQIDGRRRAMALAHTMTRELRQARDALEDTLNAVPDLLMELDQDGRFLHLRSARSDLAFMPPQAQIGHTLAEVLPARAATQFMAALEDARTAGYSEGRQYCLTMQGRERWFELSVARKGAASASTHFIALARDVSRRHDAEAAMHRLAHYDTLTGLPNRRLLLEHMQGALQACRARGTYGVLLYVDLDHFKQINDARGHGVGDSLLLQTGQRLLALAGGQDTVARLGGDEFVWLAPSLAGGPDQARAQAQALARRLIQALGQPYEAEGLRYSVNASVGAALFPTSGQSVVDLLREADTAMYRAKEQGRAQVCFFEPGMHDQAQERLSLAQDLQSAVAGSALQIYAQPQVDGTGQLVGAELLLRWHDERRGAVPPERFIAAAEESGLISRMGSQVLHQACATLALLARRGRQLGVSVNVSPRQFRQADFVQQVRAALQGSGAPAQQLTLEVTEGLLLENWQATAERMHELVALGVRLSIDDFGTGYSSLAYLKKLPLYELKIDRSFVQDVPQDDNDAAIVRAIVAVAHHLRLHVVAEGVETQAQADFLRQHGCDALQGYLYARPLPLAQWLQSLESGPG</sequence>
<dbReference type="InterPro" id="IPR035965">
    <property type="entry name" value="PAS-like_dom_sf"/>
</dbReference>
<dbReference type="Pfam" id="PF00563">
    <property type="entry name" value="EAL"/>
    <property type="match status" value="1"/>
</dbReference>
<dbReference type="InterPro" id="IPR013656">
    <property type="entry name" value="PAS_4"/>
</dbReference>
<dbReference type="NCBIfam" id="TIGR00229">
    <property type="entry name" value="sensory_box"/>
    <property type="match status" value="1"/>
</dbReference>
<dbReference type="GO" id="GO:0016020">
    <property type="term" value="C:membrane"/>
    <property type="evidence" value="ECO:0007669"/>
    <property type="project" value="UniProtKB-SubCell"/>
</dbReference>
<dbReference type="NCBIfam" id="TIGR00254">
    <property type="entry name" value="GGDEF"/>
    <property type="match status" value="1"/>
</dbReference>
<feature type="domain" description="GGDEF" evidence="7">
    <location>
        <begin position="492"/>
        <end position="630"/>
    </location>
</feature>
<feature type="transmembrane region" description="Helical" evidence="5">
    <location>
        <begin position="297"/>
        <end position="314"/>
    </location>
</feature>
<dbReference type="FunFam" id="3.20.20.450:FF:000001">
    <property type="entry name" value="Cyclic di-GMP phosphodiesterase yahA"/>
    <property type="match status" value="1"/>
</dbReference>
<evidence type="ECO:0000259" key="6">
    <source>
        <dbReference type="PROSITE" id="PS50883"/>
    </source>
</evidence>
<evidence type="ECO:0000259" key="7">
    <source>
        <dbReference type="PROSITE" id="PS50887"/>
    </source>
</evidence>
<dbReference type="CDD" id="cd00130">
    <property type="entry name" value="PAS"/>
    <property type="match status" value="1"/>
</dbReference>
<feature type="transmembrane region" description="Helical" evidence="5">
    <location>
        <begin position="20"/>
        <end position="40"/>
    </location>
</feature>
<dbReference type="Pfam" id="PF00990">
    <property type="entry name" value="GGDEF"/>
    <property type="match status" value="1"/>
</dbReference>
<dbReference type="GO" id="GO:0003824">
    <property type="term" value="F:catalytic activity"/>
    <property type="evidence" value="ECO:0007669"/>
    <property type="project" value="UniProtKB-ARBA"/>
</dbReference>
<dbReference type="Gene3D" id="3.30.450.350">
    <property type="entry name" value="CHASE domain"/>
    <property type="match status" value="1"/>
</dbReference>
<dbReference type="AlphaFoldDB" id="A0A2P1NLJ6"/>
<keyword evidence="4 5" id="KW-0472">Membrane</keyword>
<feature type="domain" description="EAL" evidence="6">
    <location>
        <begin position="639"/>
        <end position="891"/>
    </location>
</feature>
<dbReference type="Proteomes" id="UP000241829">
    <property type="component" value="Chromosome"/>
</dbReference>
<evidence type="ECO:0000256" key="2">
    <source>
        <dbReference type="ARBA" id="ARBA00022692"/>
    </source>
</evidence>
<dbReference type="SUPFAM" id="SSF55785">
    <property type="entry name" value="PYP-like sensor domain (PAS domain)"/>
    <property type="match status" value="1"/>
</dbReference>
<dbReference type="PROSITE" id="PS50887">
    <property type="entry name" value="GGDEF"/>
    <property type="match status" value="1"/>
</dbReference>
<dbReference type="SUPFAM" id="SSF141868">
    <property type="entry name" value="EAL domain-like"/>
    <property type="match status" value="1"/>
</dbReference>
<dbReference type="SMART" id="SM01079">
    <property type="entry name" value="CHASE"/>
    <property type="match status" value="1"/>
</dbReference>
<dbReference type="InterPro" id="IPR035919">
    <property type="entry name" value="EAL_sf"/>
</dbReference>
<evidence type="ECO:0000313" key="8">
    <source>
        <dbReference type="EMBL" id="AVP57856.1"/>
    </source>
</evidence>
<dbReference type="CDD" id="cd01948">
    <property type="entry name" value="EAL"/>
    <property type="match status" value="1"/>
</dbReference>
<dbReference type="Gene3D" id="3.20.20.450">
    <property type="entry name" value="EAL domain"/>
    <property type="match status" value="1"/>
</dbReference>
<dbReference type="InterPro" id="IPR029787">
    <property type="entry name" value="Nucleotide_cyclase"/>
</dbReference>
<proteinExistence type="predicted"/>
<keyword evidence="9" id="KW-1185">Reference proteome</keyword>
<dbReference type="OrthoDB" id="9813903at2"/>
<dbReference type="PROSITE" id="PS50883">
    <property type="entry name" value="EAL"/>
    <property type="match status" value="1"/>
</dbReference>
<dbReference type="InterPro" id="IPR006189">
    <property type="entry name" value="CHASE_dom"/>
</dbReference>
<gene>
    <name evidence="8" type="ORF">C7H73_09430</name>
</gene>
<dbReference type="Gene3D" id="3.30.450.20">
    <property type="entry name" value="PAS domain"/>
    <property type="match status" value="1"/>
</dbReference>
<evidence type="ECO:0000256" key="3">
    <source>
        <dbReference type="ARBA" id="ARBA00022989"/>
    </source>
</evidence>
<name>A0A2P1NLJ6_9BURK</name>
<dbReference type="InterPro" id="IPR043128">
    <property type="entry name" value="Rev_trsase/Diguanyl_cyclase"/>
</dbReference>
<organism evidence="8 9">
    <name type="scientific">Pulveribacter suum</name>
    <dbReference type="NCBI Taxonomy" id="2116657"/>
    <lineage>
        <taxon>Bacteria</taxon>
        <taxon>Pseudomonadati</taxon>
        <taxon>Pseudomonadota</taxon>
        <taxon>Betaproteobacteria</taxon>
        <taxon>Burkholderiales</taxon>
        <taxon>Comamonadaceae</taxon>
        <taxon>Pulveribacter</taxon>
    </lineage>
</organism>
<evidence type="ECO:0000256" key="5">
    <source>
        <dbReference type="SAM" id="Phobius"/>
    </source>
</evidence>
<dbReference type="InterPro" id="IPR001633">
    <property type="entry name" value="EAL_dom"/>
</dbReference>
<dbReference type="Pfam" id="PF08448">
    <property type="entry name" value="PAS_4"/>
    <property type="match status" value="1"/>
</dbReference>
<dbReference type="SMART" id="SM00052">
    <property type="entry name" value="EAL"/>
    <property type="match status" value="1"/>
</dbReference>
<dbReference type="InterPro" id="IPR000160">
    <property type="entry name" value="GGDEF_dom"/>
</dbReference>
<reference evidence="9" key="1">
    <citation type="submission" date="2018-03" db="EMBL/GenBank/DDBJ databases">
        <title>Genome sequencing of Melaminivora sp. strain SC2-7.</title>
        <authorList>
            <person name="Kim S.-J."/>
            <person name="Heo J."/>
            <person name="Ahn J.-H."/>
            <person name="Kwon S.-W."/>
        </authorList>
    </citation>
    <scope>NUCLEOTIDE SEQUENCE [LARGE SCALE GENOMIC DNA]</scope>
    <source>
        <strain evidence="9">SC2-7</strain>
    </source>
</reference>
<keyword evidence="2 5" id="KW-0812">Transmembrane</keyword>
<protein>
    <submittedName>
        <fullName evidence="8">Bifunctional diguanylate cyclase/phosphodiesterase</fullName>
    </submittedName>
</protein>
<dbReference type="GO" id="GO:0007165">
    <property type="term" value="P:signal transduction"/>
    <property type="evidence" value="ECO:0007669"/>
    <property type="project" value="UniProtKB-ARBA"/>
</dbReference>
<dbReference type="SMART" id="SM00267">
    <property type="entry name" value="GGDEF"/>
    <property type="match status" value="1"/>
</dbReference>
<dbReference type="Gene3D" id="3.30.70.270">
    <property type="match status" value="1"/>
</dbReference>
<accession>A0A2P1NLJ6</accession>
<dbReference type="SUPFAM" id="SSF55073">
    <property type="entry name" value="Nucleotide cyclase"/>
    <property type="match status" value="1"/>
</dbReference>
<dbReference type="PANTHER" id="PTHR44757:SF2">
    <property type="entry name" value="BIOFILM ARCHITECTURE MAINTENANCE PROTEIN MBAA"/>
    <property type="match status" value="1"/>
</dbReference>
<evidence type="ECO:0000256" key="4">
    <source>
        <dbReference type="ARBA" id="ARBA00023136"/>
    </source>
</evidence>
<dbReference type="CDD" id="cd01949">
    <property type="entry name" value="GGDEF"/>
    <property type="match status" value="1"/>
</dbReference>